<evidence type="ECO:0000313" key="2">
    <source>
        <dbReference type="Proteomes" id="UP000308828"/>
    </source>
</evidence>
<reference evidence="1 2" key="1">
    <citation type="submission" date="2019-04" db="EMBL/GenBank/DDBJ databases">
        <title>Genome sequence of strain shin9-1.</title>
        <authorList>
            <person name="Gao J."/>
            <person name="Sun J."/>
        </authorList>
    </citation>
    <scope>NUCLEOTIDE SEQUENCE [LARGE SCALE GENOMIC DNA]</scope>
    <source>
        <strain evidence="2">shin9-1</strain>
    </source>
</reference>
<dbReference type="EMBL" id="STGV01000008">
    <property type="protein sequence ID" value="THV20260.1"/>
    <property type="molecule type" value="Genomic_DNA"/>
</dbReference>
<gene>
    <name evidence="1" type="ORF">FAA97_19680</name>
</gene>
<dbReference type="InterPro" id="IPR035965">
    <property type="entry name" value="PAS-like_dom_sf"/>
</dbReference>
<protein>
    <submittedName>
        <fullName evidence="1">Diguanylate cyclase</fullName>
    </submittedName>
</protein>
<dbReference type="SUPFAM" id="SSF55785">
    <property type="entry name" value="PYP-like sensor domain (PAS domain)"/>
    <property type="match status" value="1"/>
</dbReference>
<comment type="caution">
    <text evidence="1">The sequence shown here is derived from an EMBL/GenBank/DDBJ whole genome shotgun (WGS) entry which is preliminary data.</text>
</comment>
<proteinExistence type="predicted"/>
<accession>A0A4S8NSB3</accession>
<dbReference type="Gene3D" id="3.30.450.20">
    <property type="entry name" value="PAS domain"/>
    <property type="match status" value="1"/>
</dbReference>
<dbReference type="RefSeq" id="WP_136600276.1">
    <property type="nucleotide sequence ID" value="NZ_STGV01000008.1"/>
</dbReference>
<keyword evidence="2" id="KW-1185">Reference proteome</keyword>
<dbReference type="AlphaFoldDB" id="A0A4S8NSB3"/>
<evidence type="ECO:0000313" key="1">
    <source>
        <dbReference type="EMBL" id="THV20260.1"/>
    </source>
</evidence>
<dbReference type="OrthoDB" id="8356632at2"/>
<name>A0A4S8NSB3_9HYPH</name>
<dbReference type="Proteomes" id="UP000308828">
    <property type="component" value="Unassembled WGS sequence"/>
</dbReference>
<sequence>MHAITVLDKEALAAFRAEHPWLDLPEQVVEITIHFSVDGGPRSMAAVQAAQDGERSPFDIDSLGAECILALVAYAPHGVTVQPENPKLGPIWRILESLPRVTKSAEVERVEEERRALLDDAFNRLRDIALQQIEDKKTKAASPAAIGRLTEIAAALPTTLNGVADEQMPAWAQLDLWGVVAVLRDELSFPADQDLTAPEEEPFFSRDTLAKAAATAMSGPIVQAMFDLSPCALSLSTLGGTQSHYIRVNQSYLDLVGRSWDQLREHEMLSTGVVSADEARRRRLHLLDTDGGYVSEPAEIFHASGQKIPVSISARRISIAGQLFDFEIITPQR</sequence>
<organism evidence="1 2">
    <name type="scientific">Peteryoungia ipomoeae</name>
    <dbReference type="NCBI Taxonomy" id="1210932"/>
    <lineage>
        <taxon>Bacteria</taxon>
        <taxon>Pseudomonadati</taxon>
        <taxon>Pseudomonadota</taxon>
        <taxon>Alphaproteobacteria</taxon>
        <taxon>Hyphomicrobiales</taxon>
        <taxon>Rhizobiaceae</taxon>
        <taxon>Peteryoungia</taxon>
    </lineage>
</organism>